<accession>A0A9X2PAJ2</accession>
<dbReference type="PANTHER" id="PTHR13035">
    <property type="entry name" value="PROTEIN N-TERMINAL GLUTAMINE AMIDOHYDROLASE"/>
    <property type="match status" value="1"/>
</dbReference>
<organism evidence="9 10">
    <name type="scientific">Aquiflexum gelatinilyticum</name>
    <dbReference type="NCBI Taxonomy" id="2961943"/>
    <lineage>
        <taxon>Bacteria</taxon>
        <taxon>Pseudomonadati</taxon>
        <taxon>Bacteroidota</taxon>
        <taxon>Cytophagia</taxon>
        <taxon>Cytophagales</taxon>
        <taxon>Cyclobacteriaceae</taxon>
        <taxon>Aquiflexum</taxon>
    </lineage>
</organism>
<gene>
    <name evidence="9" type="ORF">NU887_13620</name>
</gene>
<dbReference type="GO" id="GO:0008418">
    <property type="term" value="F:protein-N-terminal asparagine amidohydrolase activity"/>
    <property type="evidence" value="ECO:0007669"/>
    <property type="project" value="InterPro"/>
</dbReference>
<evidence type="ECO:0000313" key="10">
    <source>
        <dbReference type="Proteomes" id="UP001142175"/>
    </source>
</evidence>
<dbReference type="GO" id="GO:0070773">
    <property type="term" value="F:protein-N-terminal glutamine amidohydrolase activity"/>
    <property type="evidence" value="ECO:0007669"/>
    <property type="project" value="UniProtKB-EC"/>
</dbReference>
<keyword evidence="5" id="KW-0378">Hydrolase</keyword>
<keyword evidence="10" id="KW-1185">Reference proteome</keyword>
<dbReference type="EC" id="3.5.1.122" evidence="3"/>
<evidence type="ECO:0000256" key="4">
    <source>
        <dbReference type="ARBA" id="ARBA00021247"/>
    </source>
</evidence>
<sequence>MKIKTFKYSENFCEENIWHLCQNPELDGFTKKVLIISNSSRNCSFRFQKSPNGDEVVWWDYHVVLLASNHESQLIYDFDSTLEFPSSLKSYLEATFPTDHSQESKDLPGFKAITSGDFIHSFISDRGHMKDDHGNWISTPPKWPAIGKSGGLPLPELLDFTNSSKERIFSFEEIYAHIEGVSY</sequence>
<reference evidence="9" key="1">
    <citation type="submission" date="2022-08" db="EMBL/GenBank/DDBJ databases">
        <authorList>
            <person name="Zhang D."/>
        </authorList>
    </citation>
    <scope>NUCLEOTIDE SEQUENCE</scope>
    <source>
        <strain evidence="9">XJ19-11</strain>
    </source>
</reference>
<dbReference type="PANTHER" id="PTHR13035:SF0">
    <property type="entry name" value="PROTEIN N-TERMINAL GLUTAMINE AMIDOHYDROLASE"/>
    <property type="match status" value="1"/>
</dbReference>
<dbReference type="GO" id="GO:0005829">
    <property type="term" value="C:cytosol"/>
    <property type="evidence" value="ECO:0007669"/>
    <property type="project" value="TreeGrafter"/>
</dbReference>
<dbReference type="InterPro" id="IPR037132">
    <property type="entry name" value="N_Gln_amidohydro_ab_roll_sf"/>
</dbReference>
<dbReference type="AlphaFoldDB" id="A0A9X2PAJ2"/>
<dbReference type="Proteomes" id="UP001142175">
    <property type="component" value="Unassembled WGS sequence"/>
</dbReference>
<evidence type="ECO:0000313" key="9">
    <source>
        <dbReference type="EMBL" id="MCR9016079.1"/>
    </source>
</evidence>
<comment type="subunit">
    <text evidence="2">Monomer.</text>
</comment>
<evidence type="ECO:0000256" key="6">
    <source>
        <dbReference type="ARBA" id="ARBA00029677"/>
    </source>
</evidence>
<comment type="similarity">
    <text evidence="1">Belongs to the NTAQ1 family.</text>
</comment>
<proteinExistence type="inferred from homology"/>
<comment type="caution">
    <text evidence="9">The sequence shown here is derived from an EMBL/GenBank/DDBJ whole genome shotgun (WGS) entry which is preliminary data.</text>
</comment>
<evidence type="ECO:0000256" key="3">
    <source>
        <dbReference type="ARBA" id="ARBA00012718"/>
    </source>
</evidence>
<dbReference type="InterPro" id="IPR039733">
    <property type="entry name" value="NTAQ1"/>
</dbReference>
<evidence type="ECO:0000256" key="7">
    <source>
        <dbReference type="ARBA" id="ARBA00048768"/>
    </source>
</evidence>
<protein>
    <recommendedName>
        <fullName evidence="4">Protein N-terminal glutamine amidohydrolase</fullName>
        <ecNumber evidence="3">3.5.1.122</ecNumber>
    </recommendedName>
    <alternativeName>
        <fullName evidence="6">Protein NH2-terminal glutamine deamidase</fullName>
    </alternativeName>
</protein>
<feature type="domain" description="Protein N-terminal glutamine amidohydrolase alpha beta roll" evidence="8">
    <location>
        <begin position="8"/>
        <end position="163"/>
    </location>
</feature>
<dbReference type="RefSeq" id="WP_258423936.1">
    <property type="nucleotide sequence ID" value="NZ_JANSUY010000012.1"/>
</dbReference>
<evidence type="ECO:0000256" key="2">
    <source>
        <dbReference type="ARBA" id="ARBA00011245"/>
    </source>
</evidence>
<comment type="catalytic activity">
    <reaction evidence="7">
        <text>N-terminal L-glutaminyl-[protein] + H2O = N-terminal L-glutamyl-[protein] + NH4(+)</text>
        <dbReference type="Rhea" id="RHEA:50680"/>
        <dbReference type="Rhea" id="RHEA-COMP:12668"/>
        <dbReference type="Rhea" id="RHEA-COMP:12777"/>
        <dbReference type="ChEBI" id="CHEBI:15377"/>
        <dbReference type="ChEBI" id="CHEBI:28938"/>
        <dbReference type="ChEBI" id="CHEBI:64721"/>
        <dbReference type="ChEBI" id="CHEBI:64722"/>
        <dbReference type="EC" id="3.5.1.122"/>
    </reaction>
</comment>
<name>A0A9X2PAJ2_9BACT</name>
<dbReference type="EMBL" id="JANSUY010000012">
    <property type="protein sequence ID" value="MCR9016079.1"/>
    <property type="molecule type" value="Genomic_DNA"/>
</dbReference>
<evidence type="ECO:0000259" key="8">
    <source>
        <dbReference type="Pfam" id="PF09764"/>
    </source>
</evidence>
<evidence type="ECO:0000256" key="1">
    <source>
        <dbReference type="ARBA" id="ARBA00008985"/>
    </source>
</evidence>
<dbReference type="Gene3D" id="3.10.620.10">
    <property type="entry name" value="Protein N-terminal glutamine amidohydrolase, alpha beta roll"/>
    <property type="match status" value="1"/>
</dbReference>
<evidence type="ECO:0000256" key="5">
    <source>
        <dbReference type="ARBA" id="ARBA00022801"/>
    </source>
</evidence>
<dbReference type="Pfam" id="PF09764">
    <property type="entry name" value="Nt_Gln_amidase"/>
    <property type="match status" value="1"/>
</dbReference>
<dbReference type="InterPro" id="IPR023128">
    <property type="entry name" value="Prot_N_Gln_amidohydro_ab_roll"/>
</dbReference>